<reference evidence="9" key="1">
    <citation type="journal article" date="2019" name="Int. J. Syst. Evol. Microbiol.">
        <title>The Global Catalogue of Microorganisms (GCM) 10K type strain sequencing project: providing services to taxonomists for standard genome sequencing and annotation.</title>
        <authorList>
            <consortium name="The Broad Institute Genomics Platform"/>
            <consortium name="The Broad Institute Genome Sequencing Center for Infectious Disease"/>
            <person name="Wu L."/>
            <person name="Ma J."/>
        </authorList>
    </citation>
    <scope>NUCLEOTIDE SEQUENCE [LARGE SCALE GENOMIC DNA]</scope>
    <source>
        <strain evidence="9">NBRC 111981</strain>
    </source>
</reference>
<dbReference type="Pfam" id="PF05231">
    <property type="entry name" value="MASE1"/>
    <property type="match status" value="1"/>
</dbReference>
<protein>
    <recommendedName>
        <fullName evidence="7">MASE1 domain-containing protein</fullName>
    </recommendedName>
</protein>
<keyword evidence="9" id="KW-1185">Reference proteome</keyword>
<evidence type="ECO:0000313" key="9">
    <source>
        <dbReference type="Proteomes" id="UP001156627"/>
    </source>
</evidence>
<feature type="transmembrane region" description="Helical" evidence="6">
    <location>
        <begin position="150"/>
        <end position="174"/>
    </location>
</feature>
<keyword evidence="4 6" id="KW-1133">Transmembrane helix</keyword>
<dbReference type="InterPro" id="IPR007895">
    <property type="entry name" value="MASE1"/>
</dbReference>
<proteinExistence type="predicted"/>
<gene>
    <name evidence="8" type="ORF">GCM10007898_43870</name>
</gene>
<sequence>MGKGSRHMEWMKQVAVALGFALAYEAAHPFSPPQFGLGSALRLLWLLFLPYRYWPALAVGEFVPNFLAVYPCLEQFGALWVAFRSIPPLVFMMPVVWFCRARLALFPSKRLINIKALLVGVVATSLVLTAYTCIAMTLAHLQPNTSPATWGIASCFFIGFYFAMLAVVPWPLIARFELRPGRWREKLRRGLQSRLLLEGLTILLPITVLLALLSNRSGPNYAQFVLMAMFLPVAWLTLRHGWRGAALGGTFTLVGAVCVLPSQMMLQADPFVIQTEVFLALAITILFAVGARISEQLLQGQRANDDRHLARQSYQQGEQRLRNVAQALDISAGRLHLMLNRLLRQMQHLHPYIENEASYQQAMSAHQEIHQLAESIHPTAWRERGLPAALQESLGRALDDAGIAYRCHITGRGFTRMQPAVLAAAYRAACEAVAHISGRLACSSIRLTLRGGETHRMRWLVVRIEGVMDDAKVARAIHDAEGRRSLTAKLGASGLDRDQLREQVRIFDGELHYHCGVERIRLSVLLHDARASADDAAPVRLWVS</sequence>
<comment type="subcellular location">
    <subcellularLocation>
        <location evidence="1">Cell membrane</location>
        <topology evidence="1">Multi-pass membrane protein</topology>
    </subcellularLocation>
</comment>
<evidence type="ECO:0000256" key="5">
    <source>
        <dbReference type="ARBA" id="ARBA00023136"/>
    </source>
</evidence>
<feature type="transmembrane region" description="Helical" evidence="6">
    <location>
        <begin position="271"/>
        <end position="293"/>
    </location>
</feature>
<dbReference type="EMBL" id="BSOA01000052">
    <property type="protein sequence ID" value="GLQ90811.1"/>
    <property type="molecule type" value="Genomic_DNA"/>
</dbReference>
<feature type="transmembrane region" description="Helical" evidence="6">
    <location>
        <begin position="245"/>
        <end position="265"/>
    </location>
</feature>
<evidence type="ECO:0000256" key="3">
    <source>
        <dbReference type="ARBA" id="ARBA00022692"/>
    </source>
</evidence>
<evidence type="ECO:0000256" key="4">
    <source>
        <dbReference type="ARBA" id="ARBA00022989"/>
    </source>
</evidence>
<organism evidence="8 9">
    <name type="scientific">Dyella flagellata</name>
    <dbReference type="NCBI Taxonomy" id="1867833"/>
    <lineage>
        <taxon>Bacteria</taxon>
        <taxon>Pseudomonadati</taxon>
        <taxon>Pseudomonadota</taxon>
        <taxon>Gammaproteobacteria</taxon>
        <taxon>Lysobacterales</taxon>
        <taxon>Rhodanobacteraceae</taxon>
        <taxon>Dyella</taxon>
    </lineage>
</organism>
<keyword evidence="2" id="KW-1003">Cell membrane</keyword>
<comment type="caution">
    <text evidence="8">The sequence shown here is derived from an EMBL/GenBank/DDBJ whole genome shotgun (WGS) entry which is preliminary data.</text>
</comment>
<evidence type="ECO:0000259" key="7">
    <source>
        <dbReference type="Pfam" id="PF05231"/>
    </source>
</evidence>
<feature type="transmembrane region" description="Helical" evidence="6">
    <location>
        <begin position="117"/>
        <end position="138"/>
    </location>
</feature>
<evidence type="ECO:0000256" key="1">
    <source>
        <dbReference type="ARBA" id="ARBA00004651"/>
    </source>
</evidence>
<feature type="transmembrane region" description="Helical" evidence="6">
    <location>
        <begin position="195"/>
        <end position="214"/>
    </location>
</feature>
<evidence type="ECO:0000256" key="2">
    <source>
        <dbReference type="ARBA" id="ARBA00022475"/>
    </source>
</evidence>
<name>A0ABQ5XHZ2_9GAMM</name>
<accession>A0ABQ5XHZ2</accession>
<keyword evidence="5 6" id="KW-0472">Membrane</keyword>
<dbReference type="Proteomes" id="UP001156627">
    <property type="component" value="Unassembled WGS sequence"/>
</dbReference>
<feature type="domain" description="MASE1" evidence="7">
    <location>
        <begin position="16"/>
        <end position="296"/>
    </location>
</feature>
<evidence type="ECO:0000256" key="6">
    <source>
        <dbReference type="SAM" id="Phobius"/>
    </source>
</evidence>
<keyword evidence="3 6" id="KW-0812">Transmembrane</keyword>
<evidence type="ECO:0000313" key="8">
    <source>
        <dbReference type="EMBL" id="GLQ90811.1"/>
    </source>
</evidence>
<feature type="transmembrane region" description="Helical" evidence="6">
    <location>
        <begin position="220"/>
        <end position="238"/>
    </location>
</feature>